<reference evidence="2 3" key="2">
    <citation type="submission" date="2020-03" db="EMBL/GenBank/DDBJ databases">
        <title>Bacillus aquiflavi sp. nov., isolated from yellow water of strong flavor Chinese baijiu in Yibin region of China.</title>
        <authorList>
            <person name="Xie J."/>
        </authorList>
    </citation>
    <scope>NUCLEOTIDE SEQUENCE [LARGE SCALE GENOMIC DNA]</scope>
    <source>
        <strain evidence="2 3">Gsoil 114</strain>
    </source>
</reference>
<accession>A0A6M0PAR3</accession>
<evidence type="ECO:0000313" key="3">
    <source>
        <dbReference type="Proteomes" id="UP000476934"/>
    </source>
</evidence>
<dbReference type="Gene3D" id="3.90.550.10">
    <property type="entry name" value="Spore Coat Polysaccharide Biosynthesis Protein SpsA, Chain A"/>
    <property type="match status" value="1"/>
</dbReference>
<dbReference type="Proteomes" id="UP000476934">
    <property type="component" value="Unassembled WGS sequence"/>
</dbReference>
<reference evidence="2 3" key="1">
    <citation type="submission" date="2020-02" db="EMBL/GenBank/DDBJ databases">
        <authorList>
            <person name="Feng H."/>
        </authorList>
    </citation>
    <scope>NUCLEOTIDE SEQUENCE [LARGE SCALE GENOMIC DNA]</scope>
    <source>
        <strain evidence="2 3">Gsoil 114</strain>
    </source>
</reference>
<dbReference type="RefSeq" id="WP_163174413.1">
    <property type="nucleotide sequence ID" value="NZ_JAAIWK010000035.1"/>
</dbReference>
<evidence type="ECO:0000259" key="1">
    <source>
        <dbReference type="Pfam" id="PF00535"/>
    </source>
</evidence>
<proteinExistence type="predicted"/>
<dbReference type="Pfam" id="PF00535">
    <property type="entry name" value="Glycos_transf_2"/>
    <property type="match status" value="1"/>
</dbReference>
<dbReference type="InterPro" id="IPR029044">
    <property type="entry name" value="Nucleotide-diphossugar_trans"/>
</dbReference>
<dbReference type="InterPro" id="IPR029063">
    <property type="entry name" value="SAM-dependent_MTases_sf"/>
</dbReference>
<dbReference type="AlphaFoldDB" id="A0A6M0PAR3"/>
<dbReference type="PANTHER" id="PTHR43179">
    <property type="entry name" value="RHAMNOSYLTRANSFERASE WBBL"/>
    <property type="match status" value="1"/>
</dbReference>
<dbReference type="Gene3D" id="3.40.50.150">
    <property type="entry name" value="Vaccinia Virus protein VP39"/>
    <property type="match status" value="1"/>
</dbReference>
<name>A0A6M0PAR3_9BACI</name>
<organism evidence="2 3">
    <name type="scientific">Heyndrickxia ginsengihumi</name>
    <dbReference type="NCBI Taxonomy" id="363870"/>
    <lineage>
        <taxon>Bacteria</taxon>
        <taxon>Bacillati</taxon>
        <taxon>Bacillota</taxon>
        <taxon>Bacilli</taxon>
        <taxon>Bacillales</taxon>
        <taxon>Bacillaceae</taxon>
        <taxon>Heyndrickxia</taxon>
    </lineage>
</organism>
<protein>
    <submittedName>
        <fullName evidence="2">Glycosyltransferase</fullName>
    </submittedName>
</protein>
<dbReference type="Pfam" id="PF13489">
    <property type="entry name" value="Methyltransf_23"/>
    <property type="match status" value="1"/>
</dbReference>
<dbReference type="CDD" id="cd02440">
    <property type="entry name" value="AdoMet_MTases"/>
    <property type="match status" value="1"/>
</dbReference>
<keyword evidence="2" id="KW-0808">Transferase</keyword>
<dbReference type="SUPFAM" id="SSF53335">
    <property type="entry name" value="S-adenosyl-L-methionine-dependent methyltransferases"/>
    <property type="match status" value="1"/>
</dbReference>
<dbReference type="PANTHER" id="PTHR43179:SF7">
    <property type="entry name" value="RHAMNOSYLTRANSFERASE WBBL"/>
    <property type="match status" value="1"/>
</dbReference>
<dbReference type="CDD" id="cd04186">
    <property type="entry name" value="GT_2_like_c"/>
    <property type="match status" value="1"/>
</dbReference>
<comment type="caution">
    <text evidence="2">The sequence shown here is derived from an EMBL/GenBank/DDBJ whole genome shotgun (WGS) entry which is preliminary data.</text>
</comment>
<dbReference type="GO" id="GO:0016740">
    <property type="term" value="F:transferase activity"/>
    <property type="evidence" value="ECO:0007669"/>
    <property type="project" value="UniProtKB-KW"/>
</dbReference>
<keyword evidence="3" id="KW-1185">Reference proteome</keyword>
<dbReference type="EMBL" id="JAAIWK010000035">
    <property type="protein sequence ID" value="NEY21475.1"/>
    <property type="molecule type" value="Genomic_DNA"/>
</dbReference>
<feature type="domain" description="Glycosyltransferase 2-like" evidence="1">
    <location>
        <begin position="4"/>
        <end position="171"/>
    </location>
</feature>
<gene>
    <name evidence="2" type="ORF">G4D61_16145</name>
</gene>
<dbReference type="InterPro" id="IPR001173">
    <property type="entry name" value="Glyco_trans_2-like"/>
</dbReference>
<dbReference type="SUPFAM" id="SSF53448">
    <property type="entry name" value="Nucleotide-diphospho-sugar transferases"/>
    <property type="match status" value="1"/>
</dbReference>
<sequence length="462" mass="53231">MKTSIIILTYNQLNYTKQCINSIYNYTNKDDIEVIVVDNGSTDGTKEYLNKLTEIKKIYNNKNLGFSKGCNQGMSAAKYDNILFLNNDTIVTKNWLTAMLRELHSDESVGMVGPVSNNVSGEQQINVTYQDIHDLDDFAELYCNKQKNKSKYVLRLVGFCLLAKREILDEIGNFDEYFEYGSFEDDDLCLRALLKGYHLKIALDSFVHHHGHATFMGNQELNVYELYRKNYLKFLDKWNFDWSYYIHPRPEIVDLVPSQAKMILDVGCGAGATGISIMNRQHCEMYGIELNQISASIAKNYYKKVFISDVENIKLPIEEESLDVIIFADILEHLKDPWSTVIRFSKYLKRSGVIVCSVPNVLHAEALLPLLQGSWSYTNAGILDRTHLRFFTLDTINTLFPKKLFEIEEIKYNYLNVEPKIKLFFQEVAHLAAKFGISVNQLSNQIEIYQILVKSKKVLIDD</sequence>
<evidence type="ECO:0000313" key="2">
    <source>
        <dbReference type="EMBL" id="NEY21475.1"/>
    </source>
</evidence>